<accession>A0A9D5CF04</accession>
<dbReference type="PANTHER" id="PTHR32227">
    <property type="entry name" value="GLUCAN ENDO-1,3-BETA-GLUCOSIDASE BG1-RELATED-RELATED"/>
    <property type="match status" value="1"/>
</dbReference>
<keyword evidence="5" id="KW-0732">Signal</keyword>
<dbReference type="SUPFAM" id="SSF51445">
    <property type="entry name" value="(Trans)glycosidases"/>
    <property type="match status" value="1"/>
</dbReference>
<dbReference type="AlphaFoldDB" id="A0A9D5CF04"/>
<comment type="similarity">
    <text evidence="1 4">Belongs to the glycosyl hydrolase 17 family.</text>
</comment>
<sequence length="344" mass="37263">MARQSPLILTTLLSVIATATLVTGESKVGICYGTNSDDLPPAFAVVDIIKGNHISKVRLFNPNPPTLKAFKGSGIELMIGVPNENLTYISTGGVDAATEWLKTNIFDIVPANQVKYIAVGNEVLLRDTFYAEHIVPAMKNLYQALKNQDLDGKIKLSSPQASSVLESTNPPSSAVFADSSLSVIRPLLAFLKETGAPLMVNTYPYFAYASDPNNVPLGFTIFSSDASPVQDGGIKYTNMYEASLDAFVVAMEKEGYKDIPLTVSETGWPTSGGPGAEPIKASVYNNNVIWRALGGQGTPKRPHIPVEVYLFDLLDENLKDGQEFEKHFGIFNLDGSTAYSLRFN</sequence>
<evidence type="ECO:0000256" key="4">
    <source>
        <dbReference type="RuleBase" id="RU004335"/>
    </source>
</evidence>
<dbReference type="Gene3D" id="3.20.20.80">
    <property type="entry name" value="Glycosidases"/>
    <property type="match status" value="1"/>
</dbReference>
<organism evidence="6 7">
    <name type="scientific">Dioscorea zingiberensis</name>
    <dbReference type="NCBI Taxonomy" id="325984"/>
    <lineage>
        <taxon>Eukaryota</taxon>
        <taxon>Viridiplantae</taxon>
        <taxon>Streptophyta</taxon>
        <taxon>Embryophyta</taxon>
        <taxon>Tracheophyta</taxon>
        <taxon>Spermatophyta</taxon>
        <taxon>Magnoliopsida</taxon>
        <taxon>Liliopsida</taxon>
        <taxon>Dioscoreales</taxon>
        <taxon>Dioscoreaceae</taxon>
        <taxon>Dioscorea</taxon>
    </lineage>
</organism>
<keyword evidence="7" id="KW-1185">Reference proteome</keyword>
<feature type="signal peptide" evidence="5">
    <location>
        <begin position="1"/>
        <end position="24"/>
    </location>
</feature>
<dbReference type="Proteomes" id="UP001085076">
    <property type="component" value="Miscellaneous, Linkage group lg05"/>
</dbReference>
<reference evidence="6" key="1">
    <citation type="submission" date="2021-03" db="EMBL/GenBank/DDBJ databases">
        <authorList>
            <person name="Li Z."/>
            <person name="Yang C."/>
        </authorList>
    </citation>
    <scope>NUCLEOTIDE SEQUENCE</scope>
    <source>
        <strain evidence="6">Dzin_1.0</strain>
        <tissue evidence="6">Leaf</tissue>
    </source>
</reference>
<dbReference type="InterPro" id="IPR044965">
    <property type="entry name" value="Glyco_hydro_17_plant"/>
</dbReference>
<protein>
    <recommendedName>
        <fullName evidence="8">Glucan endo-1,3-beta-D-glucosidase</fullName>
    </recommendedName>
</protein>
<keyword evidence="2" id="KW-0378">Hydrolase</keyword>
<reference evidence="6" key="2">
    <citation type="journal article" date="2022" name="Hortic Res">
        <title>The genome of Dioscorea zingiberensis sheds light on the biosynthesis, origin and evolution of the medicinally important diosgenin saponins.</title>
        <authorList>
            <person name="Li Y."/>
            <person name="Tan C."/>
            <person name="Li Z."/>
            <person name="Guo J."/>
            <person name="Li S."/>
            <person name="Chen X."/>
            <person name="Wang C."/>
            <person name="Dai X."/>
            <person name="Yang H."/>
            <person name="Song W."/>
            <person name="Hou L."/>
            <person name="Xu J."/>
            <person name="Tong Z."/>
            <person name="Xu A."/>
            <person name="Yuan X."/>
            <person name="Wang W."/>
            <person name="Yang Q."/>
            <person name="Chen L."/>
            <person name="Sun Z."/>
            <person name="Wang K."/>
            <person name="Pan B."/>
            <person name="Chen J."/>
            <person name="Bao Y."/>
            <person name="Liu F."/>
            <person name="Qi X."/>
            <person name="Gang D.R."/>
            <person name="Wen J."/>
            <person name="Li J."/>
        </authorList>
    </citation>
    <scope>NUCLEOTIDE SEQUENCE</scope>
    <source>
        <strain evidence="6">Dzin_1.0</strain>
    </source>
</reference>
<keyword evidence="3" id="KW-0326">Glycosidase</keyword>
<dbReference type="InterPro" id="IPR000490">
    <property type="entry name" value="Glyco_hydro_17"/>
</dbReference>
<dbReference type="GO" id="GO:0042973">
    <property type="term" value="F:glucan endo-1,3-beta-D-glucosidase activity"/>
    <property type="evidence" value="ECO:0007669"/>
    <property type="project" value="UniProtKB-ARBA"/>
</dbReference>
<evidence type="ECO:0000313" key="6">
    <source>
        <dbReference type="EMBL" id="KAJ0971694.1"/>
    </source>
</evidence>
<evidence type="ECO:0000256" key="5">
    <source>
        <dbReference type="SAM" id="SignalP"/>
    </source>
</evidence>
<evidence type="ECO:0000256" key="1">
    <source>
        <dbReference type="ARBA" id="ARBA00008773"/>
    </source>
</evidence>
<name>A0A9D5CF04_9LILI</name>
<proteinExistence type="inferred from homology"/>
<dbReference type="GO" id="GO:0005975">
    <property type="term" value="P:carbohydrate metabolic process"/>
    <property type="evidence" value="ECO:0007669"/>
    <property type="project" value="InterPro"/>
</dbReference>
<dbReference type="OrthoDB" id="941679at2759"/>
<evidence type="ECO:0008006" key="8">
    <source>
        <dbReference type="Google" id="ProtNLM"/>
    </source>
</evidence>
<dbReference type="EMBL" id="JAGGNH010000005">
    <property type="protein sequence ID" value="KAJ0971694.1"/>
    <property type="molecule type" value="Genomic_DNA"/>
</dbReference>
<dbReference type="InterPro" id="IPR017853">
    <property type="entry name" value="GH"/>
</dbReference>
<comment type="caution">
    <text evidence="6">The sequence shown here is derived from an EMBL/GenBank/DDBJ whole genome shotgun (WGS) entry which is preliminary data.</text>
</comment>
<evidence type="ECO:0000313" key="7">
    <source>
        <dbReference type="Proteomes" id="UP001085076"/>
    </source>
</evidence>
<feature type="chain" id="PRO_5039359948" description="Glucan endo-1,3-beta-D-glucosidase" evidence="5">
    <location>
        <begin position="25"/>
        <end position="344"/>
    </location>
</feature>
<evidence type="ECO:0000256" key="2">
    <source>
        <dbReference type="ARBA" id="ARBA00022801"/>
    </source>
</evidence>
<gene>
    <name evidence="6" type="ORF">J5N97_019653</name>
</gene>
<dbReference type="FunFam" id="3.20.20.80:FF:000010">
    <property type="entry name" value="glucan endo-1,3-beta-glucosidase, basic"/>
    <property type="match status" value="1"/>
</dbReference>
<evidence type="ECO:0000256" key="3">
    <source>
        <dbReference type="ARBA" id="ARBA00023295"/>
    </source>
</evidence>
<dbReference type="Pfam" id="PF00332">
    <property type="entry name" value="Glyco_hydro_17"/>
    <property type="match status" value="1"/>
</dbReference>